<keyword evidence="8" id="KW-0547">Nucleotide-binding</keyword>
<evidence type="ECO:0000256" key="12">
    <source>
        <dbReference type="SAM" id="MobiDB-lite"/>
    </source>
</evidence>
<gene>
    <name evidence="15" type="ORF">HKI87_02g16000</name>
</gene>
<dbReference type="EMBL" id="CP151502">
    <property type="protein sequence ID" value="WZN60072.1"/>
    <property type="molecule type" value="Genomic_DNA"/>
</dbReference>
<keyword evidence="10" id="KW-0067">ATP-binding</keyword>
<keyword evidence="9 15" id="KW-0418">Kinase</keyword>
<keyword evidence="6" id="KW-0808">Transferase</keyword>
<dbReference type="Pfam" id="PF00288">
    <property type="entry name" value="GHMP_kinases_N"/>
    <property type="match status" value="1"/>
</dbReference>
<organism evidence="15 16">
    <name type="scientific">Chloropicon roscoffensis</name>
    <dbReference type="NCBI Taxonomy" id="1461544"/>
    <lineage>
        <taxon>Eukaryota</taxon>
        <taxon>Viridiplantae</taxon>
        <taxon>Chlorophyta</taxon>
        <taxon>Chloropicophyceae</taxon>
        <taxon>Chloropicales</taxon>
        <taxon>Chloropicaceae</taxon>
        <taxon>Chloropicon</taxon>
    </lineage>
</organism>
<proteinExistence type="inferred from homology"/>
<evidence type="ECO:0000313" key="15">
    <source>
        <dbReference type="EMBL" id="WZN60072.1"/>
    </source>
</evidence>
<dbReference type="NCBIfam" id="TIGR00191">
    <property type="entry name" value="thrB"/>
    <property type="match status" value="1"/>
</dbReference>
<dbReference type="InterPro" id="IPR020568">
    <property type="entry name" value="Ribosomal_Su5_D2-typ_SF"/>
</dbReference>
<name>A0AAX4P1B0_9CHLO</name>
<accession>A0AAX4P1B0</accession>
<sequence>MATMATVGEKLLAPVDSRHLRPCAGARCPHHRKPPAGEKQPHVPQGSWARGRVLRAIDPALTYSAAFAPSTVANLGPGFDLLGCAVEGRGDTVAAKPFELAGGAKSLEDRVVIESIEGDQGRLTLESKNNCAGIAAIETLRLIESECGALGKGAGVSLQLEKGLPLGSGLGSSAASAAAAAMATNVLFGSPLPKAKLVEAGIVSEAAVSGYHADNIAPAFLGGFVLVKSTKPLILEPLECPSDLWFVVVTPVFEAPTKEMRAVLPKEISMQLHIENTGACGELLLGIVQGNVKDIGHGLSSDTIVEPARAPLIPGFSAVKANAIEAGALGCTISGAGPTAVAVVESKEDGRAVLAAMKEAFTNEGNLEIQYADVVKLCKTGAKTV</sequence>
<evidence type="ECO:0000256" key="10">
    <source>
        <dbReference type="ARBA" id="ARBA00022840"/>
    </source>
</evidence>
<dbReference type="Gene3D" id="3.30.70.890">
    <property type="entry name" value="GHMP kinase, C-terminal domain"/>
    <property type="match status" value="1"/>
</dbReference>
<evidence type="ECO:0000256" key="5">
    <source>
        <dbReference type="ARBA" id="ARBA00022605"/>
    </source>
</evidence>
<comment type="pathway">
    <text evidence="1">Amino-acid biosynthesis; L-threonine biosynthesis; L-threonine from L-aspartate: step 4/5.</text>
</comment>
<keyword evidence="16" id="KW-1185">Reference proteome</keyword>
<dbReference type="Gene3D" id="3.30.230.10">
    <property type="match status" value="1"/>
</dbReference>
<evidence type="ECO:0000256" key="9">
    <source>
        <dbReference type="ARBA" id="ARBA00022777"/>
    </source>
</evidence>
<feature type="domain" description="GHMP kinase N-terminal" evidence="13">
    <location>
        <begin position="139"/>
        <end position="223"/>
    </location>
</feature>
<dbReference type="SUPFAM" id="SSF55060">
    <property type="entry name" value="GHMP Kinase, C-terminal domain"/>
    <property type="match status" value="1"/>
</dbReference>
<dbReference type="GO" id="GO:0004413">
    <property type="term" value="F:homoserine kinase activity"/>
    <property type="evidence" value="ECO:0007669"/>
    <property type="project" value="UniProtKB-EC"/>
</dbReference>
<evidence type="ECO:0000256" key="1">
    <source>
        <dbReference type="ARBA" id="ARBA00005015"/>
    </source>
</evidence>
<reference evidence="15 16" key="1">
    <citation type="submission" date="2024-03" db="EMBL/GenBank/DDBJ databases">
        <title>Complete genome sequence of the green alga Chloropicon roscoffensis RCC1871.</title>
        <authorList>
            <person name="Lemieux C."/>
            <person name="Pombert J.-F."/>
            <person name="Otis C."/>
            <person name="Turmel M."/>
        </authorList>
    </citation>
    <scope>NUCLEOTIDE SEQUENCE [LARGE SCALE GENOMIC DNA]</scope>
    <source>
        <strain evidence="15 16">RCC1871</strain>
    </source>
</reference>
<dbReference type="PANTHER" id="PTHR20861:SF1">
    <property type="entry name" value="HOMOSERINE KINASE"/>
    <property type="match status" value="1"/>
</dbReference>
<dbReference type="SUPFAM" id="SSF54211">
    <property type="entry name" value="Ribosomal protein S5 domain 2-like"/>
    <property type="match status" value="1"/>
</dbReference>
<keyword evidence="5" id="KW-0028">Amino-acid biosynthesis</keyword>
<dbReference type="NCBIfam" id="NF002288">
    <property type="entry name" value="PRK01212.1-4"/>
    <property type="match status" value="1"/>
</dbReference>
<dbReference type="GO" id="GO:0005524">
    <property type="term" value="F:ATP binding"/>
    <property type="evidence" value="ECO:0007669"/>
    <property type="project" value="UniProtKB-KW"/>
</dbReference>
<evidence type="ECO:0000256" key="6">
    <source>
        <dbReference type="ARBA" id="ARBA00022679"/>
    </source>
</evidence>
<dbReference type="InterPro" id="IPR006204">
    <property type="entry name" value="GHMP_kinase_N_dom"/>
</dbReference>
<dbReference type="PRINTS" id="PR00958">
    <property type="entry name" value="HOMSERKINASE"/>
</dbReference>
<evidence type="ECO:0000256" key="3">
    <source>
        <dbReference type="ARBA" id="ARBA00012078"/>
    </source>
</evidence>
<feature type="domain" description="GHMP kinase C-terminal" evidence="14">
    <location>
        <begin position="287"/>
        <end position="361"/>
    </location>
</feature>
<keyword evidence="7" id="KW-0791">Threonine biosynthesis</keyword>
<dbReference type="InterPro" id="IPR000870">
    <property type="entry name" value="Homoserine_kinase"/>
</dbReference>
<evidence type="ECO:0000256" key="8">
    <source>
        <dbReference type="ARBA" id="ARBA00022741"/>
    </source>
</evidence>
<protein>
    <recommendedName>
        <fullName evidence="4">Homoserine kinase</fullName>
        <ecNumber evidence="3">2.7.1.39</ecNumber>
    </recommendedName>
</protein>
<dbReference type="EC" id="2.7.1.39" evidence="3"/>
<dbReference type="InterPro" id="IPR013750">
    <property type="entry name" value="GHMP_kinase_C_dom"/>
</dbReference>
<dbReference type="PROSITE" id="PS00627">
    <property type="entry name" value="GHMP_KINASES_ATP"/>
    <property type="match status" value="1"/>
</dbReference>
<comment type="similarity">
    <text evidence="2">Belongs to the GHMP kinase family. Homoserine kinase subfamily.</text>
</comment>
<dbReference type="PANTHER" id="PTHR20861">
    <property type="entry name" value="HOMOSERINE/4-DIPHOSPHOCYTIDYL-2-C-METHYL-D-ERYTHRITOL KINASE"/>
    <property type="match status" value="1"/>
</dbReference>
<comment type="catalytic activity">
    <reaction evidence="11">
        <text>L-homoserine + ATP = O-phospho-L-homoserine + ADP + H(+)</text>
        <dbReference type="Rhea" id="RHEA:13985"/>
        <dbReference type="ChEBI" id="CHEBI:15378"/>
        <dbReference type="ChEBI" id="CHEBI:30616"/>
        <dbReference type="ChEBI" id="CHEBI:57476"/>
        <dbReference type="ChEBI" id="CHEBI:57590"/>
        <dbReference type="ChEBI" id="CHEBI:456216"/>
        <dbReference type="EC" id="2.7.1.39"/>
    </reaction>
    <physiologicalReaction direction="left-to-right" evidence="11">
        <dbReference type="Rhea" id="RHEA:13986"/>
    </physiologicalReaction>
</comment>
<dbReference type="InterPro" id="IPR006203">
    <property type="entry name" value="GHMP_knse_ATP-bd_CS"/>
</dbReference>
<dbReference type="InterPro" id="IPR014721">
    <property type="entry name" value="Ribsml_uS5_D2-typ_fold_subgr"/>
</dbReference>
<evidence type="ECO:0000313" key="16">
    <source>
        <dbReference type="Proteomes" id="UP001472866"/>
    </source>
</evidence>
<evidence type="ECO:0000256" key="2">
    <source>
        <dbReference type="ARBA" id="ARBA00007370"/>
    </source>
</evidence>
<evidence type="ECO:0000259" key="13">
    <source>
        <dbReference type="Pfam" id="PF00288"/>
    </source>
</evidence>
<dbReference type="Proteomes" id="UP001472866">
    <property type="component" value="Chromosome 02"/>
</dbReference>
<evidence type="ECO:0000259" key="14">
    <source>
        <dbReference type="Pfam" id="PF08544"/>
    </source>
</evidence>
<dbReference type="AlphaFoldDB" id="A0AAX4P1B0"/>
<dbReference type="HAMAP" id="MF_00384">
    <property type="entry name" value="Homoser_kinase"/>
    <property type="match status" value="1"/>
</dbReference>
<evidence type="ECO:0000256" key="4">
    <source>
        <dbReference type="ARBA" id="ARBA00017858"/>
    </source>
</evidence>
<dbReference type="GO" id="GO:0009088">
    <property type="term" value="P:threonine biosynthetic process"/>
    <property type="evidence" value="ECO:0007669"/>
    <property type="project" value="UniProtKB-KW"/>
</dbReference>
<dbReference type="InterPro" id="IPR036554">
    <property type="entry name" value="GHMP_kinase_C_sf"/>
</dbReference>
<evidence type="ECO:0000256" key="11">
    <source>
        <dbReference type="ARBA" id="ARBA00049913"/>
    </source>
</evidence>
<dbReference type="Pfam" id="PF08544">
    <property type="entry name" value="GHMP_kinases_C"/>
    <property type="match status" value="1"/>
</dbReference>
<evidence type="ECO:0000256" key="7">
    <source>
        <dbReference type="ARBA" id="ARBA00022697"/>
    </source>
</evidence>
<feature type="region of interest" description="Disordered" evidence="12">
    <location>
        <begin position="24"/>
        <end position="45"/>
    </location>
</feature>